<evidence type="ECO:0000313" key="7">
    <source>
        <dbReference type="EMBL" id="CCE66737.1"/>
    </source>
</evidence>
<proteinExistence type="inferred from homology"/>
<reference evidence="7" key="2">
    <citation type="submission" date="2011-11" db="EMBL/GenBank/DDBJ databases">
        <authorList>
            <person name="Barker E."/>
        </authorList>
    </citation>
    <scope>NUCLEOTIDE SEQUENCE</scope>
    <source>
        <strain evidence="7">Birmingham 1</strain>
    </source>
</reference>
<dbReference type="GO" id="GO:0006412">
    <property type="term" value="P:translation"/>
    <property type="evidence" value="ECO:0007669"/>
    <property type="project" value="UniProtKB-UniRule"/>
</dbReference>
<comment type="similarity">
    <text evidence="1 4 5">Belongs to the universal ribosomal protein uS13 family.</text>
</comment>
<dbReference type="Pfam" id="PF00416">
    <property type="entry name" value="Ribosomal_S13"/>
    <property type="match status" value="1"/>
</dbReference>
<dbReference type="RefSeq" id="WP_015511602.1">
    <property type="nucleotide sequence ID" value="NC_021007.1"/>
</dbReference>
<dbReference type="InterPro" id="IPR010979">
    <property type="entry name" value="Ribosomal_uS13-like_H2TH"/>
</dbReference>
<keyword evidence="2 4" id="KW-0689">Ribosomal protein</keyword>
<feature type="region of interest" description="Disordered" evidence="6">
    <location>
        <begin position="130"/>
        <end position="161"/>
    </location>
</feature>
<dbReference type="PROSITE" id="PS50159">
    <property type="entry name" value="RIBOSOMAL_S13_2"/>
    <property type="match status" value="1"/>
</dbReference>
<evidence type="ECO:0000256" key="1">
    <source>
        <dbReference type="ARBA" id="ARBA00008080"/>
    </source>
</evidence>
<keyword evidence="4" id="KW-0699">rRNA-binding</keyword>
<evidence type="ECO:0000256" key="6">
    <source>
        <dbReference type="SAM" id="MobiDB-lite"/>
    </source>
</evidence>
<keyword evidence="4" id="KW-0694">RNA-binding</keyword>
<feature type="compositionally biased region" description="Basic residues" evidence="6">
    <location>
        <begin position="130"/>
        <end position="154"/>
    </location>
</feature>
<evidence type="ECO:0000256" key="2">
    <source>
        <dbReference type="ARBA" id="ARBA00022980"/>
    </source>
</evidence>
<dbReference type="GO" id="GO:0005829">
    <property type="term" value="C:cytosol"/>
    <property type="evidence" value="ECO:0007669"/>
    <property type="project" value="TreeGrafter"/>
</dbReference>
<dbReference type="HOGENOM" id="CLU_103849_1_2_14"/>
<name>G8C339_9MOLU</name>
<comment type="function">
    <text evidence="4">Located at the top of the head of the 30S subunit, it contacts several helices of the 16S rRNA. In the 70S ribosome it contacts the 23S rRNA (bridge B1a) and protein L5 of the 50S subunit (bridge B1b), connecting the 2 subunits; these bridges are implicated in subunit movement. Contacts the tRNAs in the A and P-sites.</text>
</comment>
<organism evidence="7">
    <name type="scientific">Candidatus Mycoplasma haematominutum 'Birmingham 1'</name>
    <dbReference type="NCBI Taxonomy" id="1116213"/>
    <lineage>
        <taxon>Bacteria</taxon>
        <taxon>Bacillati</taxon>
        <taxon>Mycoplasmatota</taxon>
        <taxon>Mollicutes</taxon>
        <taxon>Mycoplasmataceae</taxon>
        <taxon>Mycoplasma</taxon>
    </lineage>
</organism>
<dbReference type="InterPro" id="IPR001892">
    <property type="entry name" value="Ribosomal_uS13"/>
</dbReference>
<dbReference type="OrthoDB" id="9803610at2"/>
<keyword evidence="3 4" id="KW-0687">Ribonucleoprotein</keyword>
<comment type="subunit">
    <text evidence="4">Part of the 30S ribosomal subunit. Forms a loose heterodimer with protein S19. Forms two bridges to the 50S subunit in the 70S ribosome.</text>
</comment>
<accession>G8C339</accession>
<dbReference type="PANTHER" id="PTHR10871:SF1">
    <property type="entry name" value="SMALL RIBOSOMAL SUBUNIT PROTEIN US13M"/>
    <property type="match status" value="1"/>
</dbReference>
<protein>
    <recommendedName>
        <fullName evidence="4">Small ribosomal subunit protein uS13</fullName>
    </recommendedName>
</protein>
<dbReference type="HAMAP" id="MF_01315">
    <property type="entry name" value="Ribosomal_uS13"/>
    <property type="match status" value="1"/>
</dbReference>
<dbReference type="GO" id="GO:0000049">
    <property type="term" value="F:tRNA binding"/>
    <property type="evidence" value="ECO:0007669"/>
    <property type="project" value="UniProtKB-UniRule"/>
</dbReference>
<dbReference type="AlphaFoldDB" id="G8C339"/>
<dbReference type="PANTHER" id="PTHR10871">
    <property type="entry name" value="30S RIBOSOMAL PROTEIN S13/40S RIBOSOMAL PROTEIN S18"/>
    <property type="match status" value="1"/>
</dbReference>
<reference evidence="7" key="1">
    <citation type="submission" date="2011-11" db="EMBL/GenBank/DDBJ databases">
        <title>Complete genome sequence of Candidatus Mycoplasma haemominutum.</title>
        <authorList>
            <person name="Barker E.N."/>
            <person name="Darby A.C."/>
            <person name="Helps C.R."/>
            <person name="Peters I.R."/>
            <person name="Hughes M.A."/>
            <person name="Radford A.D."/>
            <person name="Novacco M."/>
            <person name="Boretti F."/>
            <person name="Hofmann-Lehmann R."/>
            <person name="Tasker S."/>
        </authorList>
    </citation>
    <scope>NUCLEOTIDE SEQUENCE</scope>
    <source>
        <strain evidence="7">Birmingham 1</strain>
    </source>
</reference>
<dbReference type="SUPFAM" id="SSF46946">
    <property type="entry name" value="S13-like H2TH domain"/>
    <property type="match status" value="1"/>
</dbReference>
<dbReference type="KEGG" id="mhb:MHM_02190"/>
<evidence type="ECO:0000256" key="5">
    <source>
        <dbReference type="RuleBase" id="RU003830"/>
    </source>
</evidence>
<dbReference type="GO" id="GO:0003735">
    <property type="term" value="F:structural constituent of ribosome"/>
    <property type="evidence" value="ECO:0007669"/>
    <property type="project" value="InterPro"/>
</dbReference>
<gene>
    <name evidence="4 7" type="primary">rpsM</name>
    <name evidence="7" type="ORF">MHM_02190</name>
</gene>
<dbReference type="EMBL" id="HE613254">
    <property type="protein sequence ID" value="CCE66737.1"/>
    <property type="molecule type" value="Genomic_DNA"/>
</dbReference>
<dbReference type="Gene3D" id="1.10.8.50">
    <property type="match status" value="1"/>
</dbReference>
<dbReference type="Gene3D" id="4.10.910.10">
    <property type="entry name" value="30s ribosomal protein s13, domain 2"/>
    <property type="match status" value="1"/>
</dbReference>
<evidence type="ECO:0000256" key="3">
    <source>
        <dbReference type="ARBA" id="ARBA00023274"/>
    </source>
</evidence>
<keyword evidence="4" id="KW-0820">tRNA-binding</keyword>
<dbReference type="PIRSF" id="PIRSF002134">
    <property type="entry name" value="Ribosomal_S13"/>
    <property type="match status" value="1"/>
</dbReference>
<sequence>MARILGVILPDKKELFIALTKIYGIGRTTSEKIIQYWALNKIVSEDRLTQEEKDRLHQLKTKRVHTLQAEEIASLSQTIVKLQSVQDKNSTEKLLRERLLLEGDLRKKISDDLTNLKEIASYVGLRHRRSLPVHGQRTRTNARTRKGPRKTVANKKIEGKK</sequence>
<evidence type="ECO:0000256" key="4">
    <source>
        <dbReference type="HAMAP-Rule" id="MF_01315"/>
    </source>
</evidence>
<dbReference type="GO" id="GO:0019843">
    <property type="term" value="F:rRNA binding"/>
    <property type="evidence" value="ECO:0007669"/>
    <property type="project" value="UniProtKB-UniRule"/>
</dbReference>
<dbReference type="InterPro" id="IPR027437">
    <property type="entry name" value="Rbsml_uS13_C"/>
</dbReference>
<dbReference type="PATRIC" id="fig|1116213.3.peg.229"/>
<dbReference type="GO" id="GO:0015935">
    <property type="term" value="C:small ribosomal subunit"/>
    <property type="evidence" value="ECO:0007669"/>
    <property type="project" value="TreeGrafter"/>
</dbReference>